<gene>
    <name evidence="2" type="ORF">QO014_001380</name>
</gene>
<name>A0ABU0H3Y3_9HYPH</name>
<reference evidence="2 3" key="1">
    <citation type="submission" date="2023-07" db="EMBL/GenBank/DDBJ databases">
        <title>Genomic Encyclopedia of Type Strains, Phase IV (KMG-IV): sequencing the most valuable type-strain genomes for metagenomic binning, comparative biology and taxonomic classification.</title>
        <authorList>
            <person name="Goeker M."/>
        </authorList>
    </citation>
    <scope>NUCLEOTIDE SEQUENCE [LARGE SCALE GENOMIC DNA]</scope>
    <source>
        <strain evidence="2 3">B6-8</strain>
    </source>
</reference>
<keyword evidence="3" id="KW-1185">Reference proteome</keyword>
<dbReference type="InterPro" id="IPR036291">
    <property type="entry name" value="NAD(P)-bd_dom_sf"/>
</dbReference>
<proteinExistence type="predicted"/>
<dbReference type="Gene3D" id="3.30.360.10">
    <property type="entry name" value="Dihydrodipicolinate Reductase, domain 2"/>
    <property type="match status" value="1"/>
</dbReference>
<dbReference type="Pfam" id="PF01408">
    <property type="entry name" value="GFO_IDH_MocA"/>
    <property type="match status" value="1"/>
</dbReference>
<dbReference type="PANTHER" id="PTHR43377">
    <property type="entry name" value="BILIVERDIN REDUCTASE A"/>
    <property type="match status" value="1"/>
</dbReference>
<evidence type="ECO:0000313" key="2">
    <source>
        <dbReference type="EMBL" id="MDQ0436995.1"/>
    </source>
</evidence>
<dbReference type="EMBL" id="JAUSVO010000002">
    <property type="protein sequence ID" value="MDQ0436995.1"/>
    <property type="molecule type" value="Genomic_DNA"/>
</dbReference>
<feature type="domain" description="Gfo/Idh/MocA-like oxidoreductase N-terminal" evidence="1">
    <location>
        <begin position="8"/>
        <end position="127"/>
    </location>
</feature>
<evidence type="ECO:0000313" key="3">
    <source>
        <dbReference type="Proteomes" id="UP001241603"/>
    </source>
</evidence>
<organism evidence="2 3">
    <name type="scientific">Kaistia dalseonensis</name>
    <dbReference type="NCBI Taxonomy" id="410840"/>
    <lineage>
        <taxon>Bacteria</taxon>
        <taxon>Pseudomonadati</taxon>
        <taxon>Pseudomonadota</taxon>
        <taxon>Alphaproteobacteria</taxon>
        <taxon>Hyphomicrobiales</taxon>
        <taxon>Kaistiaceae</taxon>
        <taxon>Kaistia</taxon>
    </lineage>
</organism>
<dbReference type="RefSeq" id="WP_266347934.1">
    <property type="nucleotide sequence ID" value="NZ_JAPKNG010000002.1"/>
</dbReference>
<protein>
    <submittedName>
        <fullName evidence="2">Dehydrogenase</fullName>
    </submittedName>
</protein>
<dbReference type="InterPro" id="IPR000683">
    <property type="entry name" value="Gfo/Idh/MocA-like_OxRdtase_N"/>
</dbReference>
<dbReference type="SUPFAM" id="SSF51735">
    <property type="entry name" value="NAD(P)-binding Rossmann-fold domains"/>
    <property type="match status" value="1"/>
</dbReference>
<dbReference type="Gene3D" id="3.40.50.720">
    <property type="entry name" value="NAD(P)-binding Rossmann-like Domain"/>
    <property type="match status" value="1"/>
</dbReference>
<dbReference type="PANTHER" id="PTHR43377:SF1">
    <property type="entry name" value="BILIVERDIN REDUCTASE A"/>
    <property type="match status" value="1"/>
</dbReference>
<evidence type="ECO:0000259" key="1">
    <source>
        <dbReference type="Pfam" id="PF01408"/>
    </source>
</evidence>
<dbReference type="InterPro" id="IPR051450">
    <property type="entry name" value="Gfo/Idh/MocA_Oxidoreductases"/>
</dbReference>
<dbReference type="Proteomes" id="UP001241603">
    <property type="component" value="Unassembled WGS sequence"/>
</dbReference>
<sequence length="369" mass="39547">MMTTMKRLKIGVAGGGLIAQVEHIPNLLALADRFELVAVSDPSAKVRAGLASRFGVVTVADVSDLFGLGLDALLIATPDSWHGEIAGATLEAGLAVFCEKPLCYGVAELDALAETQRRSGRVLQVGYMKRFDPSYEAACRRIAGKGGQLRYLSVEVNDPDAGPFVGHHPLVAADDVPPALIEATGERRRAQVEAALGFKPSPVLARGFAASYCSALVHDVNAVHGLLDVMGLAAGAVRGAAIFAGGVGSQGTVDLRDGAALWTMTHVEIPGVADYRERITLYFEDEIVELVFPAPYLNHHPTRLTVRRTAHGDLEQLDIRSGFREPFVLELESFWSAVVEGTPQRNTIADARRDQALLVELARAAARHE</sequence>
<accession>A0ABU0H3Y3</accession>
<comment type="caution">
    <text evidence="2">The sequence shown here is derived from an EMBL/GenBank/DDBJ whole genome shotgun (WGS) entry which is preliminary data.</text>
</comment>